<feature type="transmembrane region" description="Helical" evidence="1">
    <location>
        <begin position="84"/>
        <end position="111"/>
    </location>
</feature>
<name>A0A1B2G3A1_9GAST</name>
<dbReference type="AlphaFoldDB" id="A0A1B2G3A1"/>
<gene>
    <name evidence="2" type="primary">NAD6</name>
</gene>
<organism evidence="2">
    <name type="scientific">Pleuropoma jana</name>
    <dbReference type="NCBI Taxonomy" id="1882665"/>
    <lineage>
        <taxon>Eukaryota</taxon>
        <taxon>Metazoa</taxon>
        <taxon>Spiralia</taxon>
        <taxon>Lophotrochozoa</taxon>
        <taxon>Mollusca</taxon>
        <taxon>Gastropoda</taxon>
        <taxon>Neritimorpha</taxon>
        <taxon>Cycloneritida</taxon>
        <taxon>Helicinoidea</taxon>
        <taxon>Helicinidae</taxon>
        <taxon>Pleuropoma</taxon>
    </lineage>
</organism>
<proteinExistence type="predicted"/>
<keyword evidence="1" id="KW-0472">Membrane</keyword>
<feature type="transmembrane region" description="Helical" evidence="1">
    <location>
        <begin position="51"/>
        <end position="72"/>
    </location>
</feature>
<protein>
    <submittedName>
        <fullName evidence="2">NADH dehydrogenase subunit 6</fullName>
    </submittedName>
</protein>
<reference evidence="2" key="1">
    <citation type="journal article" date="2016" name="Mol. Phylogenet. Evol.">
        <title>Phylogenetic relationships among main superfamilies of Neritimorpha (Mollusca: Gastropoda).</title>
        <authorList>
            <person name="Uribe J.E."/>
            <person name="Colgan D."/>
            <person name="Castro L.R."/>
            <person name="Kano Y."/>
            <person name="Zardoya R."/>
        </authorList>
    </citation>
    <scope>NUCLEOTIDE SEQUENCE</scope>
</reference>
<geneLocation type="mitochondrion" evidence="2"/>
<keyword evidence="1" id="KW-1133">Transmembrane helix</keyword>
<dbReference type="EMBL" id="KU342666">
    <property type="protein sequence ID" value="ANZ03372.1"/>
    <property type="molecule type" value="Genomic_DNA"/>
</dbReference>
<feature type="transmembrane region" description="Helical" evidence="1">
    <location>
        <begin position="131"/>
        <end position="152"/>
    </location>
</feature>
<keyword evidence="1" id="KW-0812">Transmembrane</keyword>
<evidence type="ECO:0000313" key="2">
    <source>
        <dbReference type="EMBL" id="ANZ03372.1"/>
    </source>
</evidence>
<evidence type="ECO:0000256" key="1">
    <source>
        <dbReference type="SAM" id="Phobius"/>
    </source>
</evidence>
<sequence length="165" mass="19017">MMSLFISSVLMAFLFFMPFMAKPLSLGLIVILIVLFWCILVNVCLSSWFSYVIFMIYVGAMLVMFIYVSSLIPNSKFKFDKLMFIFFVSFLSIFFIFINFSFVSLCMSPSVWLKNQLFLKIGLVITSRFNISSLFSLILVLLFVLVIVVKICNLNGGALRRFNYA</sequence>
<keyword evidence="2" id="KW-0496">Mitochondrion</keyword>
<accession>A0A1B2G3A1</accession>